<dbReference type="EMBL" id="WJQU01000003">
    <property type="protein sequence ID" value="KAJ6640127.1"/>
    <property type="molecule type" value="Genomic_DNA"/>
</dbReference>
<keyword evidence="2" id="KW-1185">Reference proteome</keyword>
<gene>
    <name evidence="1" type="ORF">Bhyg_12876</name>
</gene>
<accession>A0A9Q0S0T5</accession>
<organism evidence="1 2">
    <name type="scientific">Pseudolycoriella hygida</name>
    <dbReference type="NCBI Taxonomy" id="35572"/>
    <lineage>
        <taxon>Eukaryota</taxon>
        <taxon>Metazoa</taxon>
        <taxon>Ecdysozoa</taxon>
        <taxon>Arthropoda</taxon>
        <taxon>Hexapoda</taxon>
        <taxon>Insecta</taxon>
        <taxon>Pterygota</taxon>
        <taxon>Neoptera</taxon>
        <taxon>Endopterygota</taxon>
        <taxon>Diptera</taxon>
        <taxon>Nematocera</taxon>
        <taxon>Sciaroidea</taxon>
        <taxon>Sciaridae</taxon>
        <taxon>Pseudolycoriella</taxon>
    </lineage>
</organism>
<comment type="caution">
    <text evidence="1">The sequence shown here is derived from an EMBL/GenBank/DDBJ whole genome shotgun (WGS) entry which is preliminary data.</text>
</comment>
<dbReference type="OrthoDB" id="7764911at2759"/>
<evidence type="ECO:0000313" key="2">
    <source>
        <dbReference type="Proteomes" id="UP001151699"/>
    </source>
</evidence>
<sequence>MPWNCLCSSKDKRRPEISAPILKLDDHDNETISNSAVWRSFDC</sequence>
<reference evidence="1" key="1">
    <citation type="submission" date="2022-07" db="EMBL/GenBank/DDBJ databases">
        <authorList>
            <person name="Trinca V."/>
            <person name="Uliana J.V.C."/>
            <person name="Torres T.T."/>
            <person name="Ward R.J."/>
            <person name="Monesi N."/>
        </authorList>
    </citation>
    <scope>NUCLEOTIDE SEQUENCE</scope>
    <source>
        <strain evidence="1">HSMRA1968</strain>
        <tissue evidence="1">Whole embryos</tissue>
    </source>
</reference>
<dbReference type="AlphaFoldDB" id="A0A9Q0S0T5"/>
<proteinExistence type="predicted"/>
<name>A0A9Q0S0T5_9DIPT</name>
<evidence type="ECO:0000313" key="1">
    <source>
        <dbReference type="EMBL" id="KAJ6640127.1"/>
    </source>
</evidence>
<dbReference type="Proteomes" id="UP001151699">
    <property type="component" value="Chromosome X"/>
</dbReference>
<protein>
    <submittedName>
        <fullName evidence="1">Uncharacterized protein</fullName>
    </submittedName>
</protein>